<organism evidence="2 3">
    <name type="scientific">Imperialibacter roseus</name>
    <dbReference type="NCBI Taxonomy" id="1324217"/>
    <lineage>
        <taxon>Bacteria</taxon>
        <taxon>Pseudomonadati</taxon>
        <taxon>Bacteroidota</taxon>
        <taxon>Cytophagia</taxon>
        <taxon>Cytophagales</taxon>
        <taxon>Flammeovirgaceae</taxon>
        <taxon>Imperialibacter</taxon>
    </lineage>
</organism>
<dbReference type="PANTHER" id="PTHR39963:SF1">
    <property type="entry name" value="MNMC-LIKE METHYLTRANSFERASE DOMAIN-CONTAINING PROTEIN"/>
    <property type="match status" value="1"/>
</dbReference>
<accession>A0ABZ0IRL2</accession>
<dbReference type="Proteomes" id="UP001302349">
    <property type="component" value="Chromosome"/>
</dbReference>
<dbReference type="EMBL" id="CP136051">
    <property type="protein sequence ID" value="WOK06610.1"/>
    <property type="molecule type" value="Genomic_DNA"/>
</dbReference>
<evidence type="ECO:0000313" key="3">
    <source>
        <dbReference type="Proteomes" id="UP001302349"/>
    </source>
</evidence>
<evidence type="ECO:0000259" key="1">
    <source>
        <dbReference type="Pfam" id="PF05430"/>
    </source>
</evidence>
<dbReference type="PANTHER" id="PTHR39963">
    <property type="entry name" value="SLL0983 PROTEIN"/>
    <property type="match status" value="1"/>
</dbReference>
<evidence type="ECO:0000313" key="2">
    <source>
        <dbReference type="EMBL" id="WOK06610.1"/>
    </source>
</evidence>
<sequence>MDSNVHLILTEDGSHSLKNEALNETYHSFHGAVQESAHVFIEMGLRHWCNHHEGTPSILEIGFGTGLNAYLSLIFAEKHARPVAFETLETFPLPTEIYENLNYADLIGEGELPKYFQLLHSSDWGKPVEITQHFFLKKLETPVHDYSPTTPFNIIYFDAFAPNKQPDMWTMEVIQKMYDSLAAGGFLVTYCAQGQFKRNLKQAGFTVEELPGPPGKKEMVRALKK</sequence>
<protein>
    <submittedName>
        <fullName evidence="2">tRNA (5-methylaminomethyl-2-thiouridine)(34)-methyltransferase MnmD</fullName>
    </submittedName>
</protein>
<dbReference type="Gene3D" id="3.40.50.150">
    <property type="entry name" value="Vaccinia Virus protein VP39"/>
    <property type="match status" value="1"/>
</dbReference>
<name>A0ABZ0IRL2_9BACT</name>
<feature type="domain" description="MnmC-like methyltransferase" evidence="1">
    <location>
        <begin position="151"/>
        <end position="224"/>
    </location>
</feature>
<dbReference type="InterPro" id="IPR008471">
    <property type="entry name" value="MnmC-like_methylTransf"/>
</dbReference>
<dbReference type="InterPro" id="IPR047785">
    <property type="entry name" value="tRNA_MNMC2"/>
</dbReference>
<dbReference type="SUPFAM" id="SSF53335">
    <property type="entry name" value="S-adenosyl-L-methionine-dependent methyltransferases"/>
    <property type="match status" value="1"/>
</dbReference>
<dbReference type="NCBIfam" id="NF033855">
    <property type="entry name" value="tRNA_MNMC2"/>
    <property type="match status" value="1"/>
</dbReference>
<gene>
    <name evidence="2" type="primary">mnmD</name>
    <name evidence="2" type="ORF">RT717_26395</name>
</gene>
<keyword evidence="3" id="KW-1185">Reference proteome</keyword>
<dbReference type="RefSeq" id="WP_317489324.1">
    <property type="nucleotide sequence ID" value="NZ_CP136051.1"/>
</dbReference>
<dbReference type="Pfam" id="PF05430">
    <property type="entry name" value="Methyltransf_30"/>
    <property type="match status" value="1"/>
</dbReference>
<proteinExistence type="predicted"/>
<reference evidence="2 3" key="1">
    <citation type="journal article" date="2023" name="Microbiol. Resour. Announc.">
        <title>Complete Genome Sequence of Imperialibacter roseus strain P4T.</title>
        <authorList>
            <person name="Tizabi D.R."/>
            <person name="Bachvaroff T."/>
            <person name="Hill R.T."/>
        </authorList>
    </citation>
    <scope>NUCLEOTIDE SEQUENCE [LARGE SCALE GENOMIC DNA]</scope>
    <source>
        <strain evidence="2 3">P4T</strain>
    </source>
</reference>
<dbReference type="InterPro" id="IPR029063">
    <property type="entry name" value="SAM-dependent_MTases_sf"/>
</dbReference>